<organism evidence="1 2">
    <name type="scientific">Pleodorina starrii</name>
    <dbReference type="NCBI Taxonomy" id="330485"/>
    <lineage>
        <taxon>Eukaryota</taxon>
        <taxon>Viridiplantae</taxon>
        <taxon>Chlorophyta</taxon>
        <taxon>core chlorophytes</taxon>
        <taxon>Chlorophyceae</taxon>
        <taxon>CS clade</taxon>
        <taxon>Chlamydomonadales</taxon>
        <taxon>Volvocaceae</taxon>
        <taxon>Pleodorina</taxon>
    </lineage>
</organism>
<evidence type="ECO:0000313" key="2">
    <source>
        <dbReference type="Proteomes" id="UP001165080"/>
    </source>
</evidence>
<comment type="caution">
    <text evidence="1">The sequence shown here is derived from an EMBL/GenBank/DDBJ whole genome shotgun (WGS) entry which is preliminary data.</text>
</comment>
<dbReference type="EMBL" id="BRXU01000065">
    <property type="protein sequence ID" value="GLC62435.1"/>
    <property type="molecule type" value="Genomic_DNA"/>
</dbReference>
<reference evidence="1 2" key="1">
    <citation type="journal article" date="2023" name="Commun. Biol.">
        <title>Reorganization of the ancestral sex-determining regions during the evolution of trioecy in Pleodorina starrii.</title>
        <authorList>
            <person name="Takahashi K."/>
            <person name="Suzuki S."/>
            <person name="Kawai-Toyooka H."/>
            <person name="Yamamoto K."/>
            <person name="Hamaji T."/>
            <person name="Ootsuki R."/>
            <person name="Yamaguchi H."/>
            <person name="Kawachi M."/>
            <person name="Higashiyama T."/>
            <person name="Nozaki H."/>
        </authorList>
    </citation>
    <scope>NUCLEOTIDE SEQUENCE [LARGE SCALE GENOMIC DNA]</scope>
    <source>
        <strain evidence="1 2">NIES-4479</strain>
    </source>
</reference>
<name>A0A9W6C2T6_9CHLO</name>
<dbReference type="InterPro" id="IPR036590">
    <property type="entry name" value="SRAP-like"/>
</dbReference>
<gene>
    <name evidence="1" type="primary">PLESTB003556</name>
    <name evidence="1" type="ORF">PLESTB_001899300</name>
</gene>
<proteinExistence type="predicted"/>
<protein>
    <submittedName>
        <fullName evidence="1">Uncharacterized protein</fullName>
    </submittedName>
</protein>
<dbReference type="Gene3D" id="3.90.1680.20">
    <property type="match status" value="1"/>
</dbReference>
<dbReference type="SUPFAM" id="SSF143081">
    <property type="entry name" value="BB1717-like"/>
    <property type="match status" value="1"/>
</dbReference>
<evidence type="ECO:0000313" key="1">
    <source>
        <dbReference type="EMBL" id="GLC62435.1"/>
    </source>
</evidence>
<dbReference type="Proteomes" id="UP001165080">
    <property type="component" value="Unassembled WGS sequence"/>
</dbReference>
<keyword evidence="2" id="KW-1185">Reference proteome</keyword>
<dbReference type="AlphaFoldDB" id="A0A9W6C2T6"/>
<sequence>MGLTDRAGNLASGCVYPDQLAPIIRNGDDGPELVKARWGMPSPPSVLKTARDPGVTNVRNLGSPHWRRWLGQEHRCLVTFTSFSEPRGKGQGVQWFAPTDADTTMFFEGIDIRGWTSLLKAMPMILTRPEEWEDWLGGIRAEELQRPLPDDALKLVDGPI</sequence>
<accession>A0A9W6C2T6</accession>